<evidence type="ECO:0000313" key="4">
    <source>
        <dbReference type="EMBL" id="TDO28232.1"/>
    </source>
</evidence>
<keyword evidence="2" id="KW-0547">Nucleotide-binding</keyword>
<feature type="binding site" evidence="2">
    <location>
        <begin position="195"/>
        <end position="202"/>
    </location>
    <ligand>
        <name>ATP</name>
        <dbReference type="ChEBI" id="CHEBI:30616"/>
    </ligand>
</feature>
<sequence length="266" mass="31287">MLPHYLEAFNIALQQFKERFPASKWDNALRLSLVNDFTFFSSRVEDDKLKYGDTIRFLNNEITHAANLVSLMNVSSHQEVLKSLLEHLHSFQLTEDTIKGIHKALMNFPFAWERPFNPDLVGEYRNESVVGWREPFEENKEYVPHYNLKVIMPTFVDQFCHKLEDIDNKIEEKHLIVRLAEFHNLFLNTYHPFADGNGRVCRILLGAVMMKHDCPPVFPKIIEQGDKFRYINTIIECEKTKSNSPLVQYFAEEMTRYLETRNASIL</sequence>
<dbReference type="PANTHER" id="PTHR13504">
    <property type="entry name" value="FIDO DOMAIN-CONTAINING PROTEIN DDB_G0283145"/>
    <property type="match status" value="1"/>
</dbReference>
<evidence type="ECO:0000256" key="1">
    <source>
        <dbReference type="PIRSR" id="PIRSR640198-1"/>
    </source>
</evidence>
<gene>
    <name evidence="4" type="ORF">BC659_0295</name>
</gene>
<dbReference type="EMBL" id="SNWP01000010">
    <property type="protein sequence ID" value="TDO28232.1"/>
    <property type="molecule type" value="Genomic_DNA"/>
</dbReference>
<reference evidence="4 5" key="1">
    <citation type="submission" date="2019-03" db="EMBL/GenBank/DDBJ databases">
        <title>Genomic Encyclopedia of Archaeal and Bacterial Type Strains, Phase II (KMG-II): from individual species to whole genera.</title>
        <authorList>
            <person name="Goeker M."/>
        </authorList>
    </citation>
    <scope>NUCLEOTIDE SEQUENCE [LARGE SCALE GENOMIC DNA]</scope>
    <source>
        <strain evidence="4 5">DSM 28323</strain>
    </source>
</reference>
<feature type="active site" evidence="1">
    <location>
        <position position="191"/>
    </location>
</feature>
<dbReference type="PROSITE" id="PS51459">
    <property type="entry name" value="FIDO"/>
    <property type="match status" value="1"/>
</dbReference>
<protein>
    <submittedName>
        <fullName evidence="4">Fic/DOC family protein</fullName>
    </submittedName>
</protein>
<organism evidence="4 5">
    <name type="scientific">Sediminibacterium goheungense</name>
    <dbReference type="NCBI Taxonomy" id="1086393"/>
    <lineage>
        <taxon>Bacteria</taxon>
        <taxon>Pseudomonadati</taxon>
        <taxon>Bacteroidota</taxon>
        <taxon>Chitinophagia</taxon>
        <taxon>Chitinophagales</taxon>
        <taxon>Chitinophagaceae</taxon>
        <taxon>Sediminibacterium</taxon>
    </lineage>
</organism>
<dbReference type="InterPro" id="IPR036597">
    <property type="entry name" value="Fido-like_dom_sf"/>
</dbReference>
<dbReference type="OrthoDB" id="9814400at2"/>
<proteinExistence type="predicted"/>
<dbReference type="RefSeq" id="WP_133472787.1">
    <property type="nucleotide sequence ID" value="NZ_SNWP01000010.1"/>
</dbReference>
<dbReference type="AlphaFoldDB" id="A0A4R6IZB5"/>
<keyword evidence="5" id="KW-1185">Reference proteome</keyword>
<evidence type="ECO:0000256" key="2">
    <source>
        <dbReference type="PIRSR" id="PIRSR640198-2"/>
    </source>
</evidence>
<feature type="domain" description="Fido" evidence="3">
    <location>
        <begin position="93"/>
        <end position="252"/>
    </location>
</feature>
<dbReference type="SUPFAM" id="SSF140931">
    <property type="entry name" value="Fic-like"/>
    <property type="match status" value="1"/>
</dbReference>
<dbReference type="Pfam" id="PF02661">
    <property type="entry name" value="Fic"/>
    <property type="match status" value="1"/>
</dbReference>
<evidence type="ECO:0000313" key="5">
    <source>
        <dbReference type="Proteomes" id="UP000295741"/>
    </source>
</evidence>
<accession>A0A4R6IZB5</accession>
<comment type="caution">
    <text evidence="4">The sequence shown here is derived from an EMBL/GenBank/DDBJ whole genome shotgun (WGS) entry which is preliminary data.</text>
</comment>
<name>A0A4R6IZB5_9BACT</name>
<dbReference type="InterPro" id="IPR003812">
    <property type="entry name" value="Fido"/>
</dbReference>
<dbReference type="Gene3D" id="1.10.3290.10">
    <property type="entry name" value="Fido-like domain"/>
    <property type="match status" value="1"/>
</dbReference>
<dbReference type="InterPro" id="IPR040198">
    <property type="entry name" value="Fido_containing"/>
</dbReference>
<keyword evidence="2" id="KW-0067">ATP-binding</keyword>
<dbReference type="GO" id="GO:0005524">
    <property type="term" value="F:ATP binding"/>
    <property type="evidence" value="ECO:0007669"/>
    <property type="project" value="UniProtKB-KW"/>
</dbReference>
<dbReference type="Proteomes" id="UP000295741">
    <property type="component" value="Unassembled WGS sequence"/>
</dbReference>
<dbReference type="PANTHER" id="PTHR13504:SF38">
    <property type="entry name" value="FIDO DOMAIN-CONTAINING PROTEIN"/>
    <property type="match status" value="1"/>
</dbReference>
<evidence type="ECO:0000259" key="3">
    <source>
        <dbReference type="PROSITE" id="PS51459"/>
    </source>
</evidence>